<dbReference type="AlphaFoldDB" id="A0AA35ZZ20"/>
<name>A0AA35ZZ20_LACSI</name>
<keyword evidence="2" id="KW-1185">Reference proteome</keyword>
<accession>A0AA35ZZ20</accession>
<gene>
    <name evidence="1" type="ORF">LSALG_LOCUS40061</name>
</gene>
<reference evidence="1" key="1">
    <citation type="submission" date="2023-04" db="EMBL/GenBank/DDBJ databases">
        <authorList>
            <person name="Vijverberg K."/>
            <person name="Xiong W."/>
            <person name="Schranz E."/>
        </authorList>
    </citation>
    <scope>NUCLEOTIDE SEQUENCE</scope>
</reference>
<organism evidence="1 2">
    <name type="scientific">Lactuca saligna</name>
    <name type="common">Willowleaf lettuce</name>
    <dbReference type="NCBI Taxonomy" id="75948"/>
    <lineage>
        <taxon>Eukaryota</taxon>
        <taxon>Viridiplantae</taxon>
        <taxon>Streptophyta</taxon>
        <taxon>Embryophyta</taxon>
        <taxon>Tracheophyta</taxon>
        <taxon>Spermatophyta</taxon>
        <taxon>Magnoliopsida</taxon>
        <taxon>eudicotyledons</taxon>
        <taxon>Gunneridae</taxon>
        <taxon>Pentapetalae</taxon>
        <taxon>asterids</taxon>
        <taxon>campanulids</taxon>
        <taxon>Asterales</taxon>
        <taxon>Asteraceae</taxon>
        <taxon>Cichorioideae</taxon>
        <taxon>Cichorieae</taxon>
        <taxon>Lactucinae</taxon>
        <taxon>Lactuca</taxon>
    </lineage>
</organism>
<evidence type="ECO:0000313" key="1">
    <source>
        <dbReference type="EMBL" id="CAI9301515.1"/>
    </source>
</evidence>
<sequence length="104" mass="12263">MGLKVRMLVQTKDFLNIQFNGFKGTNYGVHEFTLADLPFMNPYDWISLFYIVAKDEKKYESIFAHLKRMIKCYILEIVKIDVEIATILKKMAILKPEEQLNNIE</sequence>
<proteinExistence type="predicted"/>
<dbReference type="Proteomes" id="UP001177003">
    <property type="component" value="Chromosome 9"/>
</dbReference>
<evidence type="ECO:0000313" key="2">
    <source>
        <dbReference type="Proteomes" id="UP001177003"/>
    </source>
</evidence>
<protein>
    <submittedName>
        <fullName evidence="1">Uncharacterized protein</fullName>
    </submittedName>
</protein>
<dbReference type="EMBL" id="OX465085">
    <property type="protein sequence ID" value="CAI9301515.1"/>
    <property type="molecule type" value="Genomic_DNA"/>
</dbReference>